<feature type="transmembrane region" description="Helical" evidence="7">
    <location>
        <begin position="251"/>
        <end position="272"/>
    </location>
</feature>
<dbReference type="InterPro" id="IPR020846">
    <property type="entry name" value="MFS_dom"/>
</dbReference>
<dbReference type="Pfam" id="PF07690">
    <property type="entry name" value="MFS_1"/>
    <property type="match status" value="1"/>
</dbReference>
<evidence type="ECO:0000256" key="2">
    <source>
        <dbReference type="ARBA" id="ARBA00022448"/>
    </source>
</evidence>
<feature type="transmembrane region" description="Helical" evidence="7">
    <location>
        <begin position="284"/>
        <end position="304"/>
    </location>
</feature>
<proteinExistence type="predicted"/>
<dbReference type="PANTHER" id="PTHR42718">
    <property type="entry name" value="MAJOR FACILITATOR SUPERFAMILY MULTIDRUG TRANSPORTER MFSC"/>
    <property type="match status" value="1"/>
</dbReference>
<comment type="caution">
    <text evidence="9">The sequence shown here is derived from an EMBL/GenBank/DDBJ whole genome shotgun (WGS) entry which is preliminary data.</text>
</comment>
<dbReference type="EMBL" id="BAABBW010000004">
    <property type="protein sequence ID" value="GAA4178128.1"/>
    <property type="molecule type" value="Genomic_DNA"/>
</dbReference>
<feature type="transmembrane region" description="Helical" evidence="7">
    <location>
        <begin position="38"/>
        <end position="55"/>
    </location>
</feature>
<feature type="transmembrane region" description="Helical" evidence="7">
    <location>
        <begin position="67"/>
        <end position="85"/>
    </location>
</feature>
<evidence type="ECO:0000259" key="8">
    <source>
        <dbReference type="PROSITE" id="PS50850"/>
    </source>
</evidence>
<evidence type="ECO:0000313" key="9">
    <source>
        <dbReference type="EMBL" id="GAA4178128.1"/>
    </source>
</evidence>
<feature type="transmembrane region" description="Helical" evidence="7">
    <location>
        <begin position="188"/>
        <end position="207"/>
    </location>
</feature>
<dbReference type="Proteomes" id="UP001501079">
    <property type="component" value="Unassembled WGS sequence"/>
</dbReference>
<feature type="transmembrane region" description="Helical" evidence="7">
    <location>
        <begin position="402"/>
        <end position="421"/>
    </location>
</feature>
<keyword evidence="3" id="KW-1003">Cell membrane</keyword>
<sequence>MLSPLLISVFGASLSTGLLTVSAPRIGADIGLPTVSRAWLLDAYPLCLAAVLAAAARLGDRYGRRPVLLTSSTLIVVASVGAALSPGAATLIAWRCAHGVAGAGVLASVVGTIGSRFAGADLAVANGAWVAAVGAGNALGPVVGGVITDMAGWRWLFAFPALAALVSIALSIRFLPNSSAPDRPRMDPLSMVLAGVAAGTLIEGVNVAPGSPIEGAVLLLVCASACVALFRRQRRSTHPMIDVSLFRDRRFAVAAVQILVSAASASGCMYLVSLHVQQSRGYTATAAGLVLLPLAIGTTAGGVAAPFARSRLSSGAIVRAALVLQGVGAAGAGVAGTPLQLAVALAVAGIGYGIVGTVATTTLFAIAAHVRASQAGVLQEMTFALGSGIGIALFGTVAASSAGFSLTLGSAAAVTAAAALLRSRRCLTRRGFR</sequence>
<keyword evidence="10" id="KW-1185">Reference proteome</keyword>
<feature type="domain" description="Major facilitator superfamily (MFS) profile" evidence="8">
    <location>
        <begin position="1"/>
        <end position="430"/>
    </location>
</feature>
<evidence type="ECO:0000256" key="5">
    <source>
        <dbReference type="ARBA" id="ARBA00022989"/>
    </source>
</evidence>
<feature type="transmembrane region" description="Helical" evidence="7">
    <location>
        <begin position="155"/>
        <end position="176"/>
    </location>
</feature>
<dbReference type="InterPro" id="IPR011701">
    <property type="entry name" value="MFS"/>
</dbReference>
<feature type="transmembrane region" description="Helical" evidence="7">
    <location>
        <begin position="122"/>
        <end position="143"/>
    </location>
</feature>
<keyword evidence="5 7" id="KW-1133">Transmembrane helix</keyword>
<dbReference type="PROSITE" id="PS50850">
    <property type="entry name" value="MFS"/>
    <property type="match status" value="1"/>
</dbReference>
<dbReference type="PRINTS" id="PR01036">
    <property type="entry name" value="TCRTETB"/>
</dbReference>
<evidence type="ECO:0000256" key="1">
    <source>
        <dbReference type="ARBA" id="ARBA00004651"/>
    </source>
</evidence>
<evidence type="ECO:0000256" key="7">
    <source>
        <dbReference type="SAM" id="Phobius"/>
    </source>
</evidence>
<protein>
    <submittedName>
        <fullName evidence="9">MFS transporter</fullName>
    </submittedName>
</protein>
<accession>A0ABP8A5D5</accession>
<dbReference type="Gene3D" id="1.20.1720.10">
    <property type="entry name" value="Multidrug resistance protein D"/>
    <property type="match status" value="1"/>
</dbReference>
<feature type="transmembrane region" description="Helical" evidence="7">
    <location>
        <begin position="91"/>
        <end position="110"/>
    </location>
</feature>
<comment type="subcellular location">
    <subcellularLocation>
        <location evidence="1">Cell membrane</location>
        <topology evidence="1">Multi-pass membrane protein</topology>
    </subcellularLocation>
</comment>
<feature type="transmembrane region" description="Helical" evidence="7">
    <location>
        <begin position="316"/>
        <end position="335"/>
    </location>
</feature>
<keyword evidence="6 7" id="KW-0472">Membrane</keyword>
<name>A0ABP8A5D5_9MICO</name>
<keyword evidence="4 7" id="KW-0812">Transmembrane</keyword>
<evidence type="ECO:0000256" key="3">
    <source>
        <dbReference type="ARBA" id="ARBA00022475"/>
    </source>
</evidence>
<dbReference type="Gene3D" id="1.20.1250.20">
    <property type="entry name" value="MFS general substrate transporter like domains"/>
    <property type="match status" value="1"/>
</dbReference>
<evidence type="ECO:0000256" key="4">
    <source>
        <dbReference type="ARBA" id="ARBA00022692"/>
    </source>
</evidence>
<evidence type="ECO:0000256" key="6">
    <source>
        <dbReference type="ARBA" id="ARBA00023136"/>
    </source>
</evidence>
<organism evidence="9 10">
    <name type="scientific">Gryllotalpicola koreensis</name>
    <dbReference type="NCBI Taxonomy" id="993086"/>
    <lineage>
        <taxon>Bacteria</taxon>
        <taxon>Bacillati</taxon>
        <taxon>Actinomycetota</taxon>
        <taxon>Actinomycetes</taxon>
        <taxon>Micrococcales</taxon>
        <taxon>Microbacteriaceae</taxon>
        <taxon>Gryllotalpicola</taxon>
    </lineage>
</organism>
<dbReference type="SUPFAM" id="SSF103473">
    <property type="entry name" value="MFS general substrate transporter"/>
    <property type="match status" value="1"/>
</dbReference>
<dbReference type="InterPro" id="IPR036259">
    <property type="entry name" value="MFS_trans_sf"/>
</dbReference>
<gene>
    <name evidence="9" type="ORF">GCM10022287_27990</name>
</gene>
<feature type="transmembrane region" description="Helical" evidence="7">
    <location>
        <begin position="377"/>
        <end position="396"/>
    </location>
</feature>
<reference evidence="10" key="1">
    <citation type="journal article" date="2019" name="Int. J. Syst. Evol. Microbiol.">
        <title>The Global Catalogue of Microorganisms (GCM) 10K type strain sequencing project: providing services to taxonomists for standard genome sequencing and annotation.</title>
        <authorList>
            <consortium name="The Broad Institute Genomics Platform"/>
            <consortium name="The Broad Institute Genome Sequencing Center for Infectious Disease"/>
            <person name="Wu L."/>
            <person name="Ma J."/>
        </authorList>
    </citation>
    <scope>NUCLEOTIDE SEQUENCE [LARGE SCALE GENOMIC DNA]</scope>
    <source>
        <strain evidence="10">JCM 17591</strain>
    </source>
</reference>
<feature type="transmembrane region" description="Helical" evidence="7">
    <location>
        <begin position="213"/>
        <end position="230"/>
    </location>
</feature>
<dbReference type="PANTHER" id="PTHR42718:SF47">
    <property type="entry name" value="METHYL VIOLOGEN RESISTANCE PROTEIN SMVA"/>
    <property type="match status" value="1"/>
</dbReference>
<evidence type="ECO:0000313" key="10">
    <source>
        <dbReference type="Proteomes" id="UP001501079"/>
    </source>
</evidence>
<keyword evidence="2" id="KW-0813">Transport</keyword>
<feature type="transmembrane region" description="Helical" evidence="7">
    <location>
        <begin position="341"/>
        <end position="365"/>
    </location>
</feature>